<proteinExistence type="predicted"/>
<keyword evidence="2" id="KW-1185">Reference proteome</keyword>
<dbReference type="GeneID" id="9624658"/>
<dbReference type="Proteomes" id="UP000001058">
    <property type="component" value="Unassembled WGS sequence"/>
</dbReference>
<reference evidence="1 2" key="1">
    <citation type="journal article" date="2010" name="Science">
        <title>Genomic analysis of organismal complexity in the multicellular green alga Volvox carteri.</title>
        <authorList>
            <person name="Prochnik S.E."/>
            <person name="Umen J."/>
            <person name="Nedelcu A.M."/>
            <person name="Hallmann A."/>
            <person name="Miller S.M."/>
            <person name="Nishii I."/>
            <person name="Ferris P."/>
            <person name="Kuo A."/>
            <person name="Mitros T."/>
            <person name="Fritz-Laylin L.K."/>
            <person name="Hellsten U."/>
            <person name="Chapman J."/>
            <person name="Simakov O."/>
            <person name="Rensing S.A."/>
            <person name="Terry A."/>
            <person name="Pangilinan J."/>
            <person name="Kapitonov V."/>
            <person name="Jurka J."/>
            <person name="Salamov A."/>
            <person name="Shapiro H."/>
            <person name="Schmutz J."/>
            <person name="Grimwood J."/>
            <person name="Lindquist E."/>
            <person name="Lucas S."/>
            <person name="Grigoriev I.V."/>
            <person name="Schmitt R."/>
            <person name="Kirk D."/>
            <person name="Rokhsar D.S."/>
        </authorList>
    </citation>
    <scope>NUCLEOTIDE SEQUENCE [LARGE SCALE GENOMIC DNA]</scope>
    <source>
        <strain evidence="2">f. Nagariensis / Eve</strain>
    </source>
</reference>
<evidence type="ECO:0000313" key="1">
    <source>
        <dbReference type="EMBL" id="EFJ51987.1"/>
    </source>
</evidence>
<accession>D8TK23</accession>
<dbReference type="AlphaFoldDB" id="D8TK23"/>
<dbReference type="KEGG" id="vcn:VOLCADRAFT_103189"/>
<evidence type="ECO:0000313" key="2">
    <source>
        <dbReference type="Proteomes" id="UP000001058"/>
    </source>
</evidence>
<dbReference type="InParanoid" id="D8TK23"/>
<dbReference type="OrthoDB" id="539663at2759"/>
<dbReference type="EMBL" id="GL378325">
    <property type="protein sequence ID" value="EFJ51987.1"/>
    <property type="molecule type" value="Genomic_DNA"/>
</dbReference>
<organism evidence="2">
    <name type="scientific">Volvox carteri f. nagariensis</name>
    <dbReference type="NCBI Taxonomy" id="3068"/>
    <lineage>
        <taxon>Eukaryota</taxon>
        <taxon>Viridiplantae</taxon>
        <taxon>Chlorophyta</taxon>
        <taxon>core chlorophytes</taxon>
        <taxon>Chlorophyceae</taxon>
        <taxon>CS clade</taxon>
        <taxon>Chlamydomonadales</taxon>
        <taxon>Volvocaceae</taxon>
        <taxon>Volvox</taxon>
    </lineage>
</organism>
<dbReference type="RefSeq" id="XP_002946761.1">
    <property type="nucleotide sequence ID" value="XM_002946715.1"/>
</dbReference>
<sequence>MGLIPVLLASISKPLEITYKVSRLALRLKGTRKVLGVADHLVTFTLDLKGKIKLSLALLLLKLVHGKLRCQKLASQCCKWLDVHRKGAASGDSNERLLEDLNDLFCPRNEVVVGNATPLTRAGLLFLRDCLDPIQTADKDISSRFIGPGGQLDVRAALTAFYGTATAHKLADVLAASSVSPNTKSLMLKVYDDLRYALRRDLTEMFILALSLPSYIQCWIIQRHNATIQGCADGSAGAMHIIRKWRHTEAIRIFCCAVIIDICWSATIVVMDEQEKGTEDILGLECNGYYI</sequence>
<gene>
    <name evidence="1" type="ORF">VOLCADRAFT_103189</name>
</gene>
<protein>
    <submittedName>
        <fullName evidence="1">Uncharacterized protein</fullName>
    </submittedName>
</protein>
<name>D8TK23_VOLCA</name>